<dbReference type="GO" id="GO:0005524">
    <property type="term" value="F:ATP binding"/>
    <property type="evidence" value="ECO:0007669"/>
    <property type="project" value="UniProtKB-KW"/>
</dbReference>
<dbReference type="SUPFAM" id="SSF52540">
    <property type="entry name" value="P-loop containing nucleoside triphosphate hydrolases"/>
    <property type="match status" value="1"/>
</dbReference>
<keyword evidence="2" id="KW-0067">ATP-binding</keyword>
<accession>A0A5D4GVY7</accession>
<gene>
    <name evidence="5" type="ORF">FXV77_19505</name>
</gene>
<comment type="caution">
    <text evidence="5">The sequence shown here is derived from an EMBL/GenBank/DDBJ whole genome shotgun (WGS) entry which is preliminary data.</text>
</comment>
<dbReference type="Proteomes" id="UP000322362">
    <property type="component" value="Unassembled WGS sequence"/>
</dbReference>
<protein>
    <recommendedName>
        <fullName evidence="4">DNA mismatch repair proteins mutS family domain-containing protein</fullName>
    </recommendedName>
</protein>
<dbReference type="Gene3D" id="3.40.50.300">
    <property type="entry name" value="P-loop containing nucleotide triphosphate hydrolases"/>
    <property type="match status" value="1"/>
</dbReference>
<dbReference type="InterPro" id="IPR045076">
    <property type="entry name" value="MutS"/>
</dbReference>
<name>A0A5D4GVY7_9SPHI</name>
<feature type="domain" description="DNA mismatch repair proteins mutS family" evidence="4">
    <location>
        <begin position="1"/>
        <end position="175"/>
    </location>
</feature>
<dbReference type="AlphaFoldDB" id="A0A5D4GVY7"/>
<dbReference type="InterPro" id="IPR027417">
    <property type="entry name" value="P-loop_NTPase"/>
</dbReference>
<evidence type="ECO:0000256" key="3">
    <source>
        <dbReference type="ARBA" id="ARBA00023125"/>
    </source>
</evidence>
<organism evidence="5 6">
    <name type="scientific">Sphingobacterium phlebotomi</name>
    <dbReference type="NCBI Taxonomy" id="2605433"/>
    <lineage>
        <taxon>Bacteria</taxon>
        <taxon>Pseudomonadati</taxon>
        <taxon>Bacteroidota</taxon>
        <taxon>Sphingobacteriia</taxon>
        <taxon>Sphingobacteriales</taxon>
        <taxon>Sphingobacteriaceae</taxon>
        <taxon>Sphingobacterium</taxon>
    </lineage>
</organism>
<evidence type="ECO:0000313" key="6">
    <source>
        <dbReference type="Proteomes" id="UP000322362"/>
    </source>
</evidence>
<evidence type="ECO:0000259" key="4">
    <source>
        <dbReference type="SMART" id="SM00534"/>
    </source>
</evidence>
<evidence type="ECO:0000313" key="5">
    <source>
        <dbReference type="EMBL" id="TYR32192.1"/>
    </source>
</evidence>
<evidence type="ECO:0000256" key="1">
    <source>
        <dbReference type="ARBA" id="ARBA00022741"/>
    </source>
</evidence>
<dbReference type="GO" id="GO:0006298">
    <property type="term" value="P:mismatch repair"/>
    <property type="evidence" value="ECO:0007669"/>
    <property type="project" value="InterPro"/>
</dbReference>
<dbReference type="SMART" id="SM00534">
    <property type="entry name" value="MUTSac"/>
    <property type="match status" value="1"/>
</dbReference>
<sequence length="175" mass="19515">MAGSKSTFLKAIAISVYLGHLGIAIPAEEAKFPFFQNICIYINHTDNLRQGYSHFLREVKNLKEVALKASEGTPIFAIFDEIFKGTNMNDALQITRATTQGLAQFHQSVFFISTHIDELKDMASTAVNSYFLDCKVEGGIPRFSYQLKEGWSSVQIGKILFKNEGLYDLFQSSGG</sequence>
<dbReference type="GO" id="GO:0030983">
    <property type="term" value="F:mismatched DNA binding"/>
    <property type="evidence" value="ECO:0007669"/>
    <property type="project" value="InterPro"/>
</dbReference>
<dbReference type="InterPro" id="IPR000432">
    <property type="entry name" value="DNA_mismatch_repair_MutS_C"/>
</dbReference>
<reference evidence="5 6" key="1">
    <citation type="submission" date="2019-08" db="EMBL/GenBank/DDBJ databases">
        <title>Phlebobacter frassis gen. nov. sp. nov., a new member of family Sphingobacteriaceae isolated from sand fly rearing media.</title>
        <authorList>
            <person name="Kakumanu M.L."/>
            <person name="Marayati B.F."/>
            <person name="Wada-Katsumata A."/>
            <person name="Wasserberg G."/>
            <person name="Schal C."/>
            <person name="Apperson C.S."/>
            <person name="Ponnusamy L."/>
        </authorList>
    </citation>
    <scope>NUCLEOTIDE SEQUENCE [LARGE SCALE GENOMIC DNA]</scope>
    <source>
        <strain evidence="5 6">SSI9</strain>
    </source>
</reference>
<keyword evidence="6" id="KW-1185">Reference proteome</keyword>
<evidence type="ECO:0000256" key="2">
    <source>
        <dbReference type="ARBA" id="ARBA00022840"/>
    </source>
</evidence>
<dbReference type="EMBL" id="VTAV01000020">
    <property type="protein sequence ID" value="TYR32192.1"/>
    <property type="molecule type" value="Genomic_DNA"/>
</dbReference>
<keyword evidence="3" id="KW-0238">DNA-binding</keyword>
<proteinExistence type="predicted"/>
<dbReference type="PANTHER" id="PTHR11361">
    <property type="entry name" value="DNA MISMATCH REPAIR PROTEIN MUTS FAMILY MEMBER"/>
    <property type="match status" value="1"/>
</dbReference>
<dbReference type="PANTHER" id="PTHR11361:SF34">
    <property type="entry name" value="DNA MISMATCH REPAIR PROTEIN MSH1, MITOCHONDRIAL"/>
    <property type="match status" value="1"/>
</dbReference>
<dbReference type="Pfam" id="PF00488">
    <property type="entry name" value="MutS_V"/>
    <property type="match status" value="1"/>
</dbReference>
<keyword evidence="1" id="KW-0547">Nucleotide-binding</keyword>
<dbReference type="GO" id="GO:0140664">
    <property type="term" value="F:ATP-dependent DNA damage sensor activity"/>
    <property type="evidence" value="ECO:0007669"/>
    <property type="project" value="InterPro"/>
</dbReference>